<evidence type="ECO:0000313" key="6">
    <source>
        <dbReference type="EMBL" id="CAA9388218.1"/>
    </source>
</evidence>
<dbReference type="SUPFAM" id="SSF88723">
    <property type="entry name" value="PIN domain-like"/>
    <property type="match status" value="1"/>
</dbReference>
<evidence type="ECO:0000256" key="4">
    <source>
        <dbReference type="ARBA" id="ARBA00022842"/>
    </source>
</evidence>
<evidence type="ECO:0000256" key="1">
    <source>
        <dbReference type="ARBA" id="ARBA00022722"/>
    </source>
</evidence>
<dbReference type="InterPro" id="IPR039018">
    <property type="entry name" value="VapC20-like"/>
</dbReference>
<gene>
    <name evidence="6" type="ORF">AVDCRST_MAG22-416</name>
</gene>
<reference evidence="6" key="1">
    <citation type="submission" date="2020-02" db="EMBL/GenBank/DDBJ databases">
        <authorList>
            <person name="Meier V. D."/>
        </authorList>
    </citation>
    <scope>NUCLEOTIDE SEQUENCE</scope>
    <source>
        <strain evidence="6">AVDCRST_MAG22</strain>
    </source>
</reference>
<evidence type="ECO:0000256" key="2">
    <source>
        <dbReference type="ARBA" id="ARBA00022723"/>
    </source>
</evidence>
<dbReference type="InterPro" id="IPR002716">
    <property type="entry name" value="PIN_dom"/>
</dbReference>
<dbReference type="PANTHER" id="PTHR42188">
    <property type="entry name" value="23S RRNA-SPECIFIC ENDONUCLEASE VAPC20"/>
    <property type="match status" value="1"/>
</dbReference>
<keyword evidence="1" id="KW-0540">Nuclease</keyword>
<dbReference type="AlphaFoldDB" id="A0A6J4NIR9"/>
<evidence type="ECO:0000256" key="3">
    <source>
        <dbReference type="ARBA" id="ARBA00022801"/>
    </source>
</evidence>
<proteinExistence type="predicted"/>
<dbReference type="InterPro" id="IPR029060">
    <property type="entry name" value="PIN-like_dom_sf"/>
</dbReference>
<organism evidence="6">
    <name type="scientific">uncultured Rubrobacteraceae bacterium</name>
    <dbReference type="NCBI Taxonomy" id="349277"/>
    <lineage>
        <taxon>Bacteria</taxon>
        <taxon>Bacillati</taxon>
        <taxon>Actinomycetota</taxon>
        <taxon>Rubrobacteria</taxon>
        <taxon>Rubrobacterales</taxon>
        <taxon>Rubrobacteraceae</taxon>
        <taxon>environmental samples</taxon>
    </lineage>
</organism>
<dbReference type="PANTHER" id="PTHR42188:SF1">
    <property type="entry name" value="23S RRNA-SPECIFIC ENDONUCLEASE VAPC20"/>
    <property type="match status" value="1"/>
</dbReference>
<dbReference type="Gene3D" id="3.40.50.1010">
    <property type="entry name" value="5'-nuclease"/>
    <property type="match status" value="1"/>
</dbReference>
<dbReference type="EMBL" id="CADCUV010000022">
    <property type="protein sequence ID" value="CAA9388218.1"/>
    <property type="molecule type" value="Genomic_DNA"/>
</dbReference>
<keyword evidence="4" id="KW-0460">Magnesium</keyword>
<feature type="domain" description="PIN" evidence="5">
    <location>
        <begin position="2"/>
        <end position="124"/>
    </location>
</feature>
<dbReference type="GO" id="GO:0016075">
    <property type="term" value="P:rRNA catabolic process"/>
    <property type="evidence" value="ECO:0007669"/>
    <property type="project" value="TreeGrafter"/>
</dbReference>
<dbReference type="Pfam" id="PF01850">
    <property type="entry name" value="PIN"/>
    <property type="match status" value="1"/>
</dbReference>
<accession>A0A6J4NIR9</accession>
<dbReference type="GO" id="GO:0046872">
    <property type="term" value="F:metal ion binding"/>
    <property type="evidence" value="ECO:0007669"/>
    <property type="project" value="UniProtKB-KW"/>
</dbReference>
<sequence>MLADTGPLYAVVDPRDNRFGRAREDVARLNSERLSVVVSYPILCESYSLILRRLGIDRARGWLEEIRDRASLVNPSAQDYEAASGLISGYPDQRLSMFDAVTAVLGERLGMPVWSYDRHFDVVGVEVWRDARSV</sequence>
<dbReference type="GO" id="GO:0004521">
    <property type="term" value="F:RNA endonuclease activity"/>
    <property type="evidence" value="ECO:0007669"/>
    <property type="project" value="InterPro"/>
</dbReference>
<keyword evidence="3" id="KW-0378">Hydrolase</keyword>
<dbReference type="GO" id="GO:0016787">
    <property type="term" value="F:hydrolase activity"/>
    <property type="evidence" value="ECO:0007669"/>
    <property type="project" value="UniProtKB-KW"/>
</dbReference>
<keyword evidence="2" id="KW-0479">Metal-binding</keyword>
<name>A0A6J4NIR9_9ACTN</name>
<protein>
    <recommendedName>
        <fullName evidence="5">PIN domain-containing protein</fullName>
    </recommendedName>
</protein>
<evidence type="ECO:0000259" key="5">
    <source>
        <dbReference type="Pfam" id="PF01850"/>
    </source>
</evidence>